<protein>
    <recommendedName>
        <fullName evidence="4">40-residue YVTN family beta-propeller repeat-containing protein</fullName>
    </recommendedName>
</protein>
<name>M0P2C6_9EURY</name>
<feature type="region of interest" description="Disordered" evidence="1">
    <location>
        <begin position="1"/>
        <end position="22"/>
    </location>
</feature>
<evidence type="ECO:0000256" key="1">
    <source>
        <dbReference type="SAM" id="MobiDB-lite"/>
    </source>
</evidence>
<dbReference type="OrthoDB" id="323500at2157"/>
<gene>
    <name evidence="2" type="ORF">C469_02476</name>
</gene>
<dbReference type="EMBL" id="AOJG01000007">
    <property type="protein sequence ID" value="EMA63684.1"/>
    <property type="molecule type" value="Genomic_DNA"/>
</dbReference>
<dbReference type="Proteomes" id="UP000011650">
    <property type="component" value="Unassembled WGS sequence"/>
</dbReference>
<dbReference type="Gene3D" id="2.130.10.10">
    <property type="entry name" value="YVTN repeat-like/Quinoprotein amine dehydrogenase"/>
    <property type="match status" value="1"/>
</dbReference>
<dbReference type="PATRIC" id="fig|1227482.3.peg.502"/>
<comment type="caution">
    <text evidence="2">The sequence shown here is derived from an EMBL/GenBank/DDBJ whole genome shotgun (WGS) entry which is preliminary data.</text>
</comment>
<evidence type="ECO:0008006" key="4">
    <source>
        <dbReference type="Google" id="ProtNLM"/>
    </source>
</evidence>
<dbReference type="InterPro" id="IPR011045">
    <property type="entry name" value="N2O_reductase_N"/>
</dbReference>
<dbReference type="PANTHER" id="PTHR47197:SF3">
    <property type="entry name" value="DIHYDRO-HEME D1 DEHYDROGENASE"/>
    <property type="match status" value="1"/>
</dbReference>
<proteinExistence type="predicted"/>
<dbReference type="SUPFAM" id="SSF50974">
    <property type="entry name" value="Nitrous oxide reductase, N-terminal domain"/>
    <property type="match status" value="1"/>
</dbReference>
<dbReference type="RefSeq" id="WP_008003548.1">
    <property type="nucleotide sequence ID" value="NZ_AOJG01000007.1"/>
</dbReference>
<evidence type="ECO:0000313" key="2">
    <source>
        <dbReference type="EMBL" id="EMA63684.1"/>
    </source>
</evidence>
<reference evidence="2 3" key="1">
    <citation type="journal article" date="2014" name="PLoS Genet.">
        <title>Phylogenetically driven sequencing of extremely halophilic archaea reveals strategies for static and dynamic osmo-response.</title>
        <authorList>
            <person name="Becker E.A."/>
            <person name="Seitzer P.M."/>
            <person name="Tritt A."/>
            <person name="Larsen D."/>
            <person name="Krusor M."/>
            <person name="Yao A.I."/>
            <person name="Wu D."/>
            <person name="Madern D."/>
            <person name="Eisen J.A."/>
            <person name="Darling A.E."/>
            <person name="Facciotti M.T."/>
        </authorList>
    </citation>
    <scope>NUCLEOTIDE SEQUENCE [LARGE SCALE GENOMIC DNA]</scope>
    <source>
        <strain evidence="2 3">DSM 21995</strain>
    </source>
</reference>
<dbReference type="PANTHER" id="PTHR47197">
    <property type="entry name" value="PROTEIN NIRF"/>
    <property type="match status" value="1"/>
</dbReference>
<dbReference type="AlphaFoldDB" id="M0P2C6"/>
<organism evidence="2 3">
    <name type="scientific">Halorubrum lipolyticum DSM 21995</name>
    <dbReference type="NCBI Taxonomy" id="1227482"/>
    <lineage>
        <taxon>Archaea</taxon>
        <taxon>Methanobacteriati</taxon>
        <taxon>Methanobacteriota</taxon>
        <taxon>Stenosarchaea group</taxon>
        <taxon>Halobacteria</taxon>
        <taxon>Halobacteriales</taxon>
        <taxon>Haloferacaceae</taxon>
        <taxon>Halorubrum</taxon>
    </lineage>
</organism>
<dbReference type="STRING" id="1227482.C469_02476"/>
<dbReference type="InterPro" id="IPR015943">
    <property type="entry name" value="WD40/YVTN_repeat-like_dom_sf"/>
</dbReference>
<dbReference type="InterPro" id="IPR051200">
    <property type="entry name" value="Host-pathogen_enzymatic-act"/>
</dbReference>
<sequence length="347" mass="35364">MTGGDDAPTRAGQGDAPSPADRVLAVPCEGDDLLALFALETGERLGEIPVGSHPVHATTCRGRTVVATMGERSITAVGPSGEVTRVETGVLGPSHFATANGELYVSCSAGDALAVVDPEALTLVDRVAVGAEPHELAVAPGADRLYAGSRREGVVDVVDTETRERIGAIDAGPDARVQGVALSPDGGRGYAVDQRGARVVAFDPGGDVAGDAASAAPVRGEAAVGADPYDLVATADRVFVPGRGDGVVHEFDRNLEPIAVREGFSRPVDVLEVAGERWVLDAGAPRLRSLDGAVVETPAPGLVATPAGEGRVAVSHYDDDSVSLVDVESGPVWTADSPAYPFGSVVV</sequence>
<keyword evidence="3" id="KW-1185">Reference proteome</keyword>
<evidence type="ECO:0000313" key="3">
    <source>
        <dbReference type="Proteomes" id="UP000011650"/>
    </source>
</evidence>
<accession>M0P2C6</accession>